<evidence type="ECO:0000259" key="5">
    <source>
        <dbReference type="PROSITE" id="PS52004"/>
    </source>
</evidence>
<dbReference type="Gene3D" id="3.40.47.10">
    <property type="match status" value="1"/>
</dbReference>
<dbReference type="Proteomes" id="UP000263377">
    <property type="component" value="Unassembled WGS sequence"/>
</dbReference>
<feature type="domain" description="Ketosynthase family 3 (KS3)" evidence="5">
    <location>
        <begin position="1"/>
        <end position="402"/>
    </location>
</feature>
<evidence type="ECO:0000256" key="1">
    <source>
        <dbReference type="ARBA" id="ARBA00008467"/>
    </source>
</evidence>
<dbReference type="SMART" id="SM00825">
    <property type="entry name" value="PKS_KS"/>
    <property type="match status" value="1"/>
</dbReference>
<dbReference type="CDD" id="cd00834">
    <property type="entry name" value="KAS_I_II"/>
    <property type="match status" value="1"/>
</dbReference>
<evidence type="ECO:0000256" key="3">
    <source>
        <dbReference type="ARBA" id="ARBA00023315"/>
    </source>
</evidence>
<dbReference type="PANTHER" id="PTHR11712">
    <property type="entry name" value="POLYKETIDE SYNTHASE-RELATED"/>
    <property type="match status" value="1"/>
</dbReference>
<dbReference type="Pfam" id="PF00109">
    <property type="entry name" value="ketoacyl-synt"/>
    <property type="match status" value="1"/>
</dbReference>
<dbReference type="InterPro" id="IPR016039">
    <property type="entry name" value="Thiolase-like"/>
</dbReference>
<dbReference type="PROSITE" id="PS00606">
    <property type="entry name" value="KS3_1"/>
    <property type="match status" value="1"/>
</dbReference>
<dbReference type="PANTHER" id="PTHR11712:SF336">
    <property type="entry name" value="3-OXOACYL-[ACYL-CARRIER-PROTEIN] SYNTHASE, MITOCHONDRIAL"/>
    <property type="match status" value="1"/>
</dbReference>
<comment type="similarity">
    <text evidence="1 4">Belongs to the thiolase-like superfamily. Beta-ketoacyl-ACP synthases family.</text>
</comment>
<proteinExistence type="inferred from homology"/>
<accession>A0A372ZM53</accession>
<dbReference type="PROSITE" id="PS52004">
    <property type="entry name" value="KS3_2"/>
    <property type="match status" value="1"/>
</dbReference>
<evidence type="ECO:0000256" key="2">
    <source>
        <dbReference type="ARBA" id="ARBA00022679"/>
    </source>
</evidence>
<keyword evidence="7" id="KW-1185">Reference proteome</keyword>
<dbReference type="AlphaFoldDB" id="A0A372ZM53"/>
<dbReference type="InterPro" id="IPR000794">
    <property type="entry name" value="Beta-ketoacyl_synthase"/>
</dbReference>
<name>A0A372ZM53_9ACTN</name>
<dbReference type="Pfam" id="PF02801">
    <property type="entry name" value="Ketoacyl-synt_C"/>
    <property type="match status" value="1"/>
</dbReference>
<gene>
    <name evidence="6" type="ORF">DR950_03130</name>
</gene>
<evidence type="ECO:0000256" key="4">
    <source>
        <dbReference type="RuleBase" id="RU003694"/>
    </source>
</evidence>
<dbReference type="SUPFAM" id="SSF53901">
    <property type="entry name" value="Thiolase-like"/>
    <property type="match status" value="2"/>
</dbReference>
<reference evidence="6 7" key="1">
    <citation type="submission" date="2018-08" db="EMBL/GenBank/DDBJ databases">
        <title>Diversity &amp; Physiological Properties of Lignin-Decomposing Actinobacteria from Soil.</title>
        <authorList>
            <person name="Roh S.G."/>
            <person name="Kim S.B."/>
        </authorList>
    </citation>
    <scope>NUCLEOTIDE SEQUENCE [LARGE SCALE GENOMIC DNA]</scope>
    <source>
        <strain evidence="6 7">MMS17-GH009</strain>
    </source>
</reference>
<dbReference type="GO" id="GO:0004315">
    <property type="term" value="F:3-oxoacyl-[acyl-carrier-protein] synthase activity"/>
    <property type="evidence" value="ECO:0007669"/>
    <property type="project" value="InterPro"/>
</dbReference>
<comment type="caution">
    <text evidence="6">The sequence shown here is derived from an EMBL/GenBank/DDBJ whole genome shotgun (WGS) entry which is preliminary data.</text>
</comment>
<evidence type="ECO:0000313" key="7">
    <source>
        <dbReference type="Proteomes" id="UP000263377"/>
    </source>
</evidence>
<dbReference type="EMBL" id="QVIG01000001">
    <property type="protein sequence ID" value="RGD56916.1"/>
    <property type="molecule type" value="Genomic_DNA"/>
</dbReference>
<protein>
    <submittedName>
        <fullName evidence="6">Beta-ketoacyl-[acyl-carrier-protein] synthase family protein</fullName>
    </submittedName>
</protein>
<dbReference type="InterPro" id="IPR020841">
    <property type="entry name" value="PKS_Beta-ketoAc_synthase_dom"/>
</dbReference>
<organism evidence="6 7">
    <name type="scientific">Kitasatospora xanthocidica</name>
    <dbReference type="NCBI Taxonomy" id="83382"/>
    <lineage>
        <taxon>Bacteria</taxon>
        <taxon>Bacillati</taxon>
        <taxon>Actinomycetota</taxon>
        <taxon>Actinomycetes</taxon>
        <taxon>Kitasatosporales</taxon>
        <taxon>Streptomycetaceae</taxon>
        <taxon>Kitasatospora</taxon>
    </lineage>
</organism>
<keyword evidence="3" id="KW-0012">Acyltransferase</keyword>
<dbReference type="GO" id="GO:0006633">
    <property type="term" value="P:fatty acid biosynthetic process"/>
    <property type="evidence" value="ECO:0007669"/>
    <property type="project" value="InterPro"/>
</dbReference>
<sequence length="416" mass="41620">MRPRAVVTGLGAVTPLGVGADELHRRAVAGESGLADGLGLCRDFRPADHLSRQQIRRTDRFTQLALVAAAEALAQAGWTDGPPPYPAERVACVVGCALGGTASFETQAEVLRQQGAEFVSPLMVPAMMANAAASQIAQRHGLRGEALCLASACSSATQAIGTALLLLAAGAADAVVVGGAEASTSELVRAAFRTAGALSESGRSVPFDRDRDGLLIGEGAGILVLETEAGAAARGATVLGEVLGYGSTCDAHHLTAPDPTGGPAARAVTLALEAACVTPGQLGYLNAHGTGTVLNDSSECEALRLALGPALDAVPLSSTKSCTGHLFGAAGAVEAIATLQALRHATAPPTVGLREPDEKLGPLNLIRHATPLAAPALPGGRRAGLSTSFGFGGHNAALVLAAADAPGTTGTTKGQE</sequence>
<dbReference type="InterPro" id="IPR014030">
    <property type="entry name" value="Ketoacyl_synth_N"/>
</dbReference>
<evidence type="ECO:0000313" key="6">
    <source>
        <dbReference type="EMBL" id="RGD56916.1"/>
    </source>
</evidence>
<dbReference type="InterPro" id="IPR014031">
    <property type="entry name" value="Ketoacyl_synth_C"/>
</dbReference>
<dbReference type="InterPro" id="IPR018201">
    <property type="entry name" value="Ketoacyl_synth_AS"/>
</dbReference>
<dbReference type="RefSeq" id="WP_117485581.1">
    <property type="nucleotide sequence ID" value="NZ_QVIG01000001.1"/>
</dbReference>
<keyword evidence="2 4" id="KW-0808">Transferase</keyword>